<protein>
    <submittedName>
        <fullName evidence="2">Uncharacterized protein</fullName>
    </submittedName>
</protein>
<dbReference type="Proteomes" id="UP000574390">
    <property type="component" value="Unassembled WGS sequence"/>
</dbReference>
<accession>A0A7J6RWQ5</accession>
<organism evidence="2 3">
    <name type="scientific">Perkinsus olseni</name>
    <name type="common">Perkinsus atlanticus</name>
    <dbReference type="NCBI Taxonomy" id="32597"/>
    <lineage>
        <taxon>Eukaryota</taxon>
        <taxon>Sar</taxon>
        <taxon>Alveolata</taxon>
        <taxon>Perkinsozoa</taxon>
        <taxon>Perkinsea</taxon>
        <taxon>Perkinsida</taxon>
        <taxon>Perkinsidae</taxon>
        <taxon>Perkinsus</taxon>
    </lineage>
</organism>
<keyword evidence="1" id="KW-0175">Coiled coil</keyword>
<evidence type="ECO:0000313" key="3">
    <source>
        <dbReference type="Proteomes" id="UP000574390"/>
    </source>
</evidence>
<feature type="coiled-coil region" evidence="1">
    <location>
        <begin position="222"/>
        <end position="258"/>
    </location>
</feature>
<reference evidence="2 3" key="1">
    <citation type="submission" date="2020-04" db="EMBL/GenBank/DDBJ databases">
        <title>Perkinsus olseni comparative genomics.</title>
        <authorList>
            <person name="Bogema D.R."/>
        </authorList>
    </citation>
    <scope>NUCLEOTIDE SEQUENCE [LARGE SCALE GENOMIC DNA]</scope>
    <source>
        <strain evidence="2">ATCC PRA-205</strain>
    </source>
</reference>
<evidence type="ECO:0000256" key="1">
    <source>
        <dbReference type="SAM" id="Coils"/>
    </source>
</evidence>
<feature type="non-terminal residue" evidence="2">
    <location>
        <position position="1"/>
    </location>
</feature>
<comment type="caution">
    <text evidence="2">The sequence shown here is derived from an EMBL/GenBank/DDBJ whole genome shotgun (WGS) entry which is preliminary data.</text>
</comment>
<sequence>YEAEAHRIAGEMASSLGLDQQRARTLQQELKSVDASVMGLAKSQQAELSKEKNLFTEQLAQSDSRADAALAQVQAEMAGNEGKMEESLKSMLESRMLSAEKRAHEVESRAEGEIDGARRKYLAEKTNSAVLEKKLRDDGELFDRASRGYKQQLDGVLSSVETQKRQFQDNLMNLMERFGVLSHHETEKLRNLTRVFEERVRKLPQLMSKTAEDIERDFTASQQQIEVRLSELQHKARNAETEEERAAAMQAVQALEQMRTLAERVRGADAALKQKILNGEQIDNRQVDALQTSMKSVIGNLEILDAHLNSETTHLQGEVENVAQRTSMLFHGLESAMNQTNALLDREQKESELSTKFAIQVGHGGRTSDER</sequence>
<dbReference type="EMBL" id="JABANM010019638">
    <property type="protein sequence ID" value="KAF4724150.1"/>
    <property type="molecule type" value="Genomic_DNA"/>
</dbReference>
<dbReference type="AlphaFoldDB" id="A0A7J6RWQ5"/>
<name>A0A7J6RWQ5_PEROL</name>
<proteinExistence type="predicted"/>
<gene>
    <name evidence="2" type="ORF">FOZ62_006429</name>
</gene>
<evidence type="ECO:0000313" key="2">
    <source>
        <dbReference type="EMBL" id="KAF4724150.1"/>
    </source>
</evidence>